<proteinExistence type="predicted"/>
<accession>A0A542UCJ6</accession>
<sequence length="211" mass="23932">MAFTGIPDEAFRFFRELALDNSTSFWRQHRDRYERAVREPMADLVAELSPEFGELRMLRPQRDTRASNDKSPYKTYQGALVDLEPGLGFWLHLDAEGLHATGRYYSRAPQATTAYRSVVAEERGGELQLLVDGLEKSGFTMGGVMLQTRPRGIPADHPRVGLLRHRTLDIGRSCDRAAAGRPSAAQWVAQTWRELRPTLDWISTHVCPHAR</sequence>
<reference evidence="1 2" key="1">
    <citation type="submission" date="2019-06" db="EMBL/GenBank/DDBJ databases">
        <title>Sequencing the genomes of 1000 actinobacteria strains.</title>
        <authorList>
            <person name="Klenk H.-P."/>
        </authorList>
    </citation>
    <scope>NUCLEOTIDE SEQUENCE [LARGE SCALE GENOMIC DNA]</scope>
    <source>
        <strain evidence="1 2">DSM 41929</strain>
    </source>
</reference>
<evidence type="ECO:0000313" key="2">
    <source>
        <dbReference type="Proteomes" id="UP000318103"/>
    </source>
</evidence>
<dbReference type="InterPro" id="IPR015996">
    <property type="entry name" value="UCP028451"/>
</dbReference>
<dbReference type="RefSeq" id="WP_055705526.1">
    <property type="nucleotide sequence ID" value="NZ_JBPJFI010000001.1"/>
</dbReference>
<dbReference type="Pfam" id="PF09365">
    <property type="entry name" value="DUF2461"/>
    <property type="match status" value="1"/>
</dbReference>
<name>A0A542UCJ6_9ACTN</name>
<dbReference type="Proteomes" id="UP000318103">
    <property type="component" value="Unassembled WGS sequence"/>
</dbReference>
<dbReference type="PIRSF" id="PIRSF028451">
    <property type="entry name" value="UCP028451"/>
    <property type="match status" value="1"/>
</dbReference>
<evidence type="ECO:0000313" key="1">
    <source>
        <dbReference type="EMBL" id="TQK96795.1"/>
    </source>
</evidence>
<comment type="caution">
    <text evidence="1">The sequence shown here is derived from an EMBL/GenBank/DDBJ whole genome shotgun (WGS) entry which is preliminary data.</text>
</comment>
<gene>
    <name evidence="1" type="ORF">FB563_1744</name>
</gene>
<dbReference type="InterPro" id="IPR012808">
    <property type="entry name" value="CHP02453"/>
</dbReference>
<protein>
    <submittedName>
        <fullName evidence="1">Uncharacterized protein (TIGR02453 family)</fullName>
    </submittedName>
</protein>
<dbReference type="EMBL" id="VFNX01000001">
    <property type="protein sequence ID" value="TQK96795.1"/>
    <property type="molecule type" value="Genomic_DNA"/>
</dbReference>
<organism evidence="1 2">
    <name type="scientific">Streptomyces puniciscabiei</name>
    <dbReference type="NCBI Taxonomy" id="164348"/>
    <lineage>
        <taxon>Bacteria</taxon>
        <taxon>Bacillati</taxon>
        <taxon>Actinomycetota</taxon>
        <taxon>Actinomycetes</taxon>
        <taxon>Kitasatosporales</taxon>
        <taxon>Streptomycetaceae</taxon>
        <taxon>Streptomyces</taxon>
    </lineage>
</organism>
<dbReference type="PANTHER" id="PTHR36452">
    <property type="entry name" value="CHROMOSOME 12, WHOLE GENOME SHOTGUN SEQUENCE"/>
    <property type="match status" value="1"/>
</dbReference>
<dbReference type="PANTHER" id="PTHR36452:SF1">
    <property type="entry name" value="DUF2461 DOMAIN-CONTAINING PROTEIN"/>
    <property type="match status" value="1"/>
</dbReference>
<dbReference type="AlphaFoldDB" id="A0A542UCJ6"/>
<keyword evidence="2" id="KW-1185">Reference proteome</keyword>